<evidence type="ECO:0000256" key="9">
    <source>
        <dbReference type="PROSITE-ProRule" id="PRU00042"/>
    </source>
</evidence>
<protein>
    <submittedName>
        <fullName evidence="12">Zinc-finger double domain-containing protein</fullName>
    </submittedName>
</protein>
<keyword evidence="2" id="KW-0479">Metal-binding</keyword>
<feature type="compositionally biased region" description="Acidic residues" evidence="10">
    <location>
        <begin position="12"/>
        <end position="23"/>
    </location>
</feature>
<evidence type="ECO:0000256" key="8">
    <source>
        <dbReference type="ARBA" id="ARBA00023242"/>
    </source>
</evidence>
<comment type="subcellular location">
    <subcellularLocation>
        <location evidence="1">Nucleus</location>
    </subcellularLocation>
</comment>
<name>A0AAD4QSE8_9BILA</name>
<feature type="compositionally biased region" description="Basic residues" evidence="10">
    <location>
        <begin position="488"/>
        <end position="503"/>
    </location>
</feature>
<dbReference type="InterPro" id="IPR036236">
    <property type="entry name" value="Znf_C2H2_sf"/>
</dbReference>
<feature type="compositionally biased region" description="Acidic residues" evidence="10">
    <location>
        <begin position="544"/>
        <end position="567"/>
    </location>
</feature>
<dbReference type="AlphaFoldDB" id="A0AAD4QSE8"/>
<keyword evidence="3" id="KW-0677">Repeat</keyword>
<evidence type="ECO:0000256" key="4">
    <source>
        <dbReference type="ARBA" id="ARBA00022771"/>
    </source>
</evidence>
<keyword evidence="13" id="KW-1185">Reference proteome</keyword>
<dbReference type="GO" id="GO:0008270">
    <property type="term" value="F:zinc ion binding"/>
    <property type="evidence" value="ECO:0007669"/>
    <property type="project" value="UniProtKB-KW"/>
</dbReference>
<dbReference type="Gene3D" id="3.30.160.60">
    <property type="entry name" value="Classic Zinc Finger"/>
    <property type="match status" value="4"/>
</dbReference>
<feature type="domain" description="C2H2-type" evidence="11">
    <location>
        <begin position="664"/>
        <end position="691"/>
    </location>
</feature>
<keyword evidence="6" id="KW-0805">Transcription regulation</keyword>
<dbReference type="Pfam" id="PF00096">
    <property type="entry name" value="zf-C2H2"/>
    <property type="match status" value="2"/>
</dbReference>
<feature type="domain" description="C2H2-type" evidence="11">
    <location>
        <begin position="636"/>
        <end position="663"/>
    </location>
</feature>
<dbReference type="FunFam" id="3.30.160.60:FF:000448">
    <property type="entry name" value="RE1-silencing transcription factor A"/>
    <property type="match status" value="2"/>
</dbReference>
<evidence type="ECO:0000256" key="6">
    <source>
        <dbReference type="ARBA" id="ARBA00023015"/>
    </source>
</evidence>
<evidence type="ECO:0000259" key="11">
    <source>
        <dbReference type="PROSITE" id="PS50157"/>
    </source>
</evidence>
<feature type="domain" description="C2H2-type" evidence="11">
    <location>
        <begin position="720"/>
        <end position="749"/>
    </location>
</feature>
<dbReference type="InterPro" id="IPR050527">
    <property type="entry name" value="Snail/Krueppel_Znf"/>
</dbReference>
<sequence>MNSDQWDRFQEEEQSNEDDDDSSADFWSVSSYLTKTNTMPQASNTIDKNIANPQRMEKDINTTPSTSNKHQIDEERGYQNSMSTDQRTQLMSEIIQIDDDDEQTETPQAVALEVVRPQVEQNHNAPAFDQTLPENIPDHIDHPTLTDFQSTLSPVINQQSDVSEESIQEQEVAPNIDLSHLTRTTSQLVLTCSLCHEQGSYSPSYSSLEKLEIHMVDNHCKVLEALSIYRCVPCMATLPTEITQLRHLNDKHNGGQSEQDKNINSTRLKIYECLNESVMNLCKIPNIALCCSQCSDRSGSFSSLDELEMHIVHAHFNVLYLHKCWRCNARFPTQSLMLDHCKKEHLEALNGKSLLELILAKIKILHDLNNSVFKSISASRDQNVEVIVLDNDDIIPSKQEEMLLGIGTTCNSPSPFSDATTVEASLTYPLALVHTTEPETASKPTLLSITENNAEAQSVEMSAASRCPPEVPPRADAHVPGRSGATKNVRKKNGTYKQNRGHLKKTEQNLAQIEESDSVATSIVDGQSQQQHGESTDKSAKNTDDDEECEYEFEESTDESEIDDDESAYSSESESNNERFRNKTRAHYKRKENHCERNEIKGQSNSRSKSHSHSKKNGQSMSNIGAKRGVDGEKRLKCKMCHYATNKMSHITVHMRRHTGERPFKCELCNYAASHKGNLNQHLRTHTDERPYKCRFCEFAAARSGHLTEHIRMHTGEKPYKCHFCQFASSRNDSLKRHMRTLRHKRTMKLHAANSKNNAERNKLKKSGKND</sequence>
<accession>A0AAD4QSE8</accession>
<feature type="region of interest" description="Disordered" evidence="10">
    <location>
        <begin position="1"/>
        <end position="26"/>
    </location>
</feature>
<feature type="domain" description="C2H2-type" evidence="11">
    <location>
        <begin position="692"/>
        <end position="719"/>
    </location>
</feature>
<dbReference type="PROSITE" id="PS50157">
    <property type="entry name" value="ZINC_FINGER_C2H2_2"/>
    <property type="match status" value="4"/>
</dbReference>
<feature type="compositionally biased region" description="Basic and acidic residues" evidence="10">
    <location>
        <begin position="534"/>
        <end position="543"/>
    </location>
</feature>
<feature type="region of interest" description="Disordered" evidence="10">
    <location>
        <begin position="38"/>
        <end position="84"/>
    </location>
</feature>
<feature type="compositionally biased region" description="Basic residues" evidence="10">
    <location>
        <begin position="582"/>
        <end position="592"/>
    </location>
</feature>
<evidence type="ECO:0000256" key="2">
    <source>
        <dbReference type="ARBA" id="ARBA00022723"/>
    </source>
</evidence>
<keyword evidence="5" id="KW-0862">Zinc</keyword>
<evidence type="ECO:0000313" key="13">
    <source>
        <dbReference type="Proteomes" id="UP001201812"/>
    </source>
</evidence>
<evidence type="ECO:0000256" key="1">
    <source>
        <dbReference type="ARBA" id="ARBA00004123"/>
    </source>
</evidence>
<evidence type="ECO:0000256" key="5">
    <source>
        <dbReference type="ARBA" id="ARBA00022833"/>
    </source>
</evidence>
<feature type="region of interest" description="Disordered" evidence="10">
    <location>
        <begin position="517"/>
        <end position="628"/>
    </location>
</feature>
<dbReference type="PANTHER" id="PTHR24388">
    <property type="entry name" value="ZINC FINGER PROTEIN"/>
    <property type="match status" value="1"/>
</dbReference>
<feature type="compositionally biased region" description="Polar residues" evidence="10">
    <location>
        <begin position="38"/>
        <end position="47"/>
    </location>
</feature>
<feature type="region of interest" description="Disordered" evidence="10">
    <location>
        <begin position="456"/>
        <end position="504"/>
    </location>
</feature>
<dbReference type="PROSITE" id="PS00028">
    <property type="entry name" value="ZINC_FINGER_C2H2_1"/>
    <property type="match status" value="2"/>
</dbReference>
<evidence type="ECO:0000313" key="12">
    <source>
        <dbReference type="EMBL" id="KAI1696110.1"/>
    </source>
</evidence>
<keyword evidence="8" id="KW-0539">Nucleus</keyword>
<comment type="caution">
    <text evidence="12">The sequence shown here is derived from an EMBL/GenBank/DDBJ whole genome shotgun (WGS) entry which is preliminary data.</text>
</comment>
<keyword evidence="4 9" id="KW-0863">Zinc-finger</keyword>
<evidence type="ECO:0000256" key="7">
    <source>
        <dbReference type="ARBA" id="ARBA00023163"/>
    </source>
</evidence>
<dbReference type="GO" id="GO:0000978">
    <property type="term" value="F:RNA polymerase II cis-regulatory region sequence-specific DNA binding"/>
    <property type="evidence" value="ECO:0007669"/>
    <property type="project" value="TreeGrafter"/>
</dbReference>
<dbReference type="FunFam" id="3.30.160.60:FF:000395">
    <property type="entry name" value="zinc finger protein 513"/>
    <property type="match status" value="1"/>
</dbReference>
<dbReference type="PANTHER" id="PTHR24388:SF54">
    <property type="entry name" value="PROTEIN ESCARGOT"/>
    <property type="match status" value="1"/>
</dbReference>
<feature type="compositionally biased region" description="Polar residues" evidence="10">
    <location>
        <begin position="518"/>
        <end position="533"/>
    </location>
</feature>
<dbReference type="GO" id="GO:0005634">
    <property type="term" value="C:nucleus"/>
    <property type="evidence" value="ECO:0007669"/>
    <property type="project" value="UniProtKB-SubCell"/>
</dbReference>
<dbReference type="InterPro" id="IPR013087">
    <property type="entry name" value="Znf_C2H2_type"/>
</dbReference>
<dbReference type="SMART" id="SM00355">
    <property type="entry name" value="ZnF_C2H2"/>
    <property type="match status" value="8"/>
</dbReference>
<dbReference type="SUPFAM" id="SSF57667">
    <property type="entry name" value="beta-beta-alpha zinc fingers"/>
    <property type="match status" value="2"/>
</dbReference>
<dbReference type="Proteomes" id="UP001201812">
    <property type="component" value="Unassembled WGS sequence"/>
</dbReference>
<organism evidence="12 13">
    <name type="scientific">Ditylenchus destructor</name>
    <dbReference type="NCBI Taxonomy" id="166010"/>
    <lineage>
        <taxon>Eukaryota</taxon>
        <taxon>Metazoa</taxon>
        <taxon>Ecdysozoa</taxon>
        <taxon>Nematoda</taxon>
        <taxon>Chromadorea</taxon>
        <taxon>Rhabditida</taxon>
        <taxon>Tylenchina</taxon>
        <taxon>Tylenchomorpha</taxon>
        <taxon>Sphaerularioidea</taxon>
        <taxon>Anguinidae</taxon>
        <taxon>Anguininae</taxon>
        <taxon>Ditylenchus</taxon>
    </lineage>
</organism>
<dbReference type="GO" id="GO:0000981">
    <property type="term" value="F:DNA-binding transcription factor activity, RNA polymerase II-specific"/>
    <property type="evidence" value="ECO:0007669"/>
    <property type="project" value="TreeGrafter"/>
</dbReference>
<proteinExistence type="predicted"/>
<evidence type="ECO:0000256" key="3">
    <source>
        <dbReference type="ARBA" id="ARBA00022737"/>
    </source>
</evidence>
<gene>
    <name evidence="12" type="ORF">DdX_19216</name>
</gene>
<dbReference type="EMBL" id="JAKKPZ010000349">
    <property type="protein sequence ID" value="KAI1696110.1"/>
    <property type="molecule type" value="Genomic_DNA"/>
</dbReference>
<reference evidence="12" key="1">
    <citation type="submission" date="2022-01" db="EMBL/GenBank/DDBJ databases">
        <title>Genome Sequence Resource for Two Populations of Ditylenchus destructor, the Migratory Endoparasitic Phytonematode.</title>
        <authorList>
            <person name="Zhang H."/>
            <person name="Lin R."/>
            <person name="Xie B."/>
        </authorList>
    </citation>
    <scope>NUCLEOTIDE SEQUENCE</scope>
    <source>
        <strain evidence="12">BazhouSP</strain>
    </source>
</reference>
<keyword evidence="7" id="KW-0804">Transcription</keyword>
<feature type="compositionally biased region" description="Basic and acidic residues" evidence="10">
    <location>
        <begin position="1"/>
        <end position="11"/>
    </location>
</feature>
<evidence type="ECO:0000256" key="10">
    <source>
        <dbReference type="SAM" id="MobiDB-lite"/>
    </source>
</evidence>